<organism evidence="1 2">
    <name type="scientific">Cudoniella acicularis</name>
    <dbReference type="NCBI Taxonomy" id="354080"/>
    <lineage>
        <taxon>Eukaryota</taxon>
        <taxon>Fungi</taxon>
        <taxon>Dikarya</taxon>
        <taxon>Ascomycota</taxon>
        <taxon>Pezizomycotina</taxon>
        <taxon>Leotiomycetes</taxon>
        <taxon>Helotiales</taxon>
        <taxon>Tricladiaceae</taxon>
        <taxon>Cudoniella</taxon>
    </lineage>
</organism>
<proteinExistence type="predicted"/>
<evidence type="ECO:0008006" key="3">
    <source>
        <dbReference type="Google" id="ProtNLM"/>
    </source>
</evidence>
<evidence type="ECO:0000313" key="2">
    <source>
        <dbReference type="Proteomes" id="UP000566819"/>
    </source>
</evidence>
<name>A0A8H4RCE7_9HELO</name>
<comment type="caution">
    <text evidence="1">The sequence shown here is derived from an EMBL/GenBank/DDBJ whole genome shotgun (WGS) entry which is preliminary data.</text>
</comment>
<reference evidence="1 2" key="1">
    <citation type="submission" date="2020-03" db="EMBL/GenBank/DDBJ databases">
        <title>Draft Genome Sequence of Cudoniella acicularis.</title>
        <authorList>
            <person name="Buettner E."/>
            <person name="Kellner H."/>
        </authorList>
    </citation>
    <scope>NUCLEOTIDE SEQUENCE [LARGE SCALE GENOMIC DNA]</scope>
    <source>
        <strain evidence="1 2">DSM 108380</strain>
    </source>
</reference>
<keyword evidence="2" id="KW-1185">Reference proteome</keyword>
<dbReference type="AlphaFoldDB" id="A0A8H4RCE7"/>
<dbReference type="OrthoDB" id="10029326at2759"/>
<dbReference type="PANTHER" id="PTHR47356">
    <property type="entry name" value="FAD-DEPENDENT MONOOXYGENASE ASQG-RELATED"/>
    <property type="match status" value="1"/>
</dbReference>
<dbReference type="SUPFAM" id="SSF51905">
    <property type="entry name" value="FAD/NAD(P)-binding domain"/>
    <property type="match status" value="1"/>
</dbReference>
<gene>
    <name evidence="1" type="ORF">G7Y89_g11898</name>
</gene>
<dbReference type="PANTHER" id="PTHR47356:SF2">
    <property type="entry name" value="FAD-BINDING DOMAIN-CONTAINING PROTEIN-RELATED"/>
    <property type="match status" value="1"/>
</dbReference>
<evidence type="ECO:0000313" key="1">
    <source>
        <dbReference type="EMBL" id="KAF4626260.1"/>
    </source>
</evidence>
<dbReference type="InterPro" id="IPR036188">
    <property type="entry name" value="FAD/NAD-bd_sf"/>
</dbReference>
<protein>
    <recommendedName>
        <fullName evidence="3">FAD-binding domain-containing protein</fullName>
    </recommendedName>
</protein>
<dbReference type="Proteomes" id="UP000566819">
    <property type="component" value="Unassembled WGS sequence"/>
</dbReference>
<dbReference type="PRINTS" id="PR00420">
    <property type="entry name" value="RNGMNOXGNASE"/>
</dbReference>
<accession>A0A8H4RCE7</accession>
<dbReference type="EMBL" id="JAAMPI010001188">
    <property type="protein sequence ID" value="KAF4626260.1"/>
    <property type="molecule type" value="Genomic_DNA"/>
</dbReference>
<dbReference type="Gene3D" id="3.50.50.60">
    <property type="entry name" value="FAD/NAD(P)-binding domain"/>
    <property type="match status" value="1"/>
</dbReference>
<sequence length="389" mass="44187">MFKKFGLDYVLLEAYEEIVAPTGAAIGLMPNGSFIMDQLGCYEAIELAAQDGELEDSHIRDSNSKSLMGLKHIMYHEEKRHGYPMLFSNRQWFLKVLYDQLKNKDCIQLKSRVDHIKSIEGGIQVTTNDGKSYEGDFVLGADGIHSNVRQEMRRIADVTNPKYFEPGEEDTVPCYYQYSYGIAQHVDSWPGREQCFTAGRGKSFVVVSGPGDRCYWFLFIKLPVVKHGTEIPKYSKEDEARFVEEHASLKIKENLNFGQVYAKRLTSTLTPLHEIVYKKWVFNRIFLVGDSAHKVNSRFNQSLAFKVLMPLAGPHNFFRDLSLRIVGGSRLKHIDLPSRPRAIPYDHELPAKPLGVLPSRIAWGLFSLGMILLPSCIRICQQECGSSTP</sequence>
<dbReference type="GO" id="GO:0004497">
    <property type="term" value="F:monooxygenase activity"/>
    <property type="evidence" value="ECO:0007669"/>
    <property type="project" value="InterPro"/>
</dbReference>
<dbReference type="InterPro" id="IPR050562">
    <property type="entry name" value="FAD_mOase_fung"/>
</dbReference>